<dbReference type="SUPFAM" id="SSF52540">
    <property type="entry name" value="P-loop containing nucleoside triphosphate hydrolases"/>
    <property type="match status" value="1"/>
</dbReference>
<evidence type="ECO:0000313" key="4">
    <source>
        <dbReference type="Proteomes" id="UP000646211"/>
    </source>
</evidence>
<dbReference type="Proteomes" id="UP000646211">
    <property type="component" value="Unassembled WGS sequence"/>
</dbReference>
<evidence type="ECO:0000259" key="2">
    <source>
        <dbReference type="Pfam" id="PF13635"/>
    </source>
</evidence>
<dbReference type="PANTHER" id="PTHR42990:SF1">
    <property type="entry name" value="AAA+ ATPASE DOMAIN-CONTAINING PROTEIN"/>
    <property type="match status" value="1"/>
</dbReference>
<dbReference type="EMBL" id="JADHEC010000010">
    <property type="protein sequence ID" value="MBF2708221.1"/>
    <property type="molecule type" value="Genomic_DNA"/>
</dbReference>
<dbReference type="RefSeq" id="WP_194311478.1">
    <property type="nucleotide sequence ID" value="NZ_JADHEC010000010.1"/>
</dbReference>
<organism evidence="3 4">
    <name type="scientific">Flavobacterium soyangense</name>
    <dbReference type="NCBI Taxonomy" id="2023265"/>
    <lineage>
        <taxon>Bacteria</taxon>
        <taxon>Pseudomonadati</taxon>
        <taxon>Bacteroidota</taxon>
        <taxon>Flavobacteriia</taxon>
        <taxon>Flavobacteriales</taxon>
        <taxon>Flavobacteriaceae</taxon>
        <taxon>Flavobacterium</taxon>
    </lineage>
</organism>
<keyword evidence="4" id="KW-1185">Reference proteome</keyword>
<dbReference type="InterPro" id="IPR027417">
    <property type="entry name" value="P-loop_NTPase"/>
</dbReference>
<gene>
    <name evidence="3" type="ORF">IR213_06410</name>
</gene>
<comment type="caution">
    <text evidence="3">The sequence shown here is derived from an EMBL/GenBank/DDBJ whole genome shotgun (WGS) entry which is preliminary data.</text>
</comment>
<feature type="domain" description="AAA" evidence="1">
    <location>
        <begin position="31"/>
        <end position="154"/>
    </location>
</feature>
<accession>A0A930UBF1</accession>
<dbReference type="Pfam" id="PF13635">
    <property type="entry name" value="DUF4143"/>
    <property type="match status" value="1"/>
</dbReference>
<dbReference type="Pfam" id="PF13173">
    <property type="entry name" value="AAA_14"/>
    <property type="match status" value="1"/>
</dbReference>
<feature type="domain" description="DUF4143" evidence="2">
    <location>
        <begin position="224"/>
        <end position="336"/>
    </location>
</feature>
<dbReference type="AlphaFoldDB" id="A0A930UBF1"/>
<reference evidence="3" key="1">
    <citation type="submission" date="2020-11" db="EMBL/GenBank/DDBJ databases">
        <title>Genome of Flavobacterium soyangense.</title>
        <authorList>
            <person name="Liu Q."/>
            <person name="Xin Y.-H."/>
        </authorList>
    </citation>
    <scope>NUCLEOTIDE SEQUENCE</scope>
    <source>
        <strain evidence="3">CGMCC 1.13493</strain>
    </source>
</reference>
<sequence length="396" mass="46176">MQRLYSQFYEKYAVVQTQQVRDFMHTIDWDNRFIGIKGSRGIGKTTLLLQYIRLNFKPDKSVLYVSLDHLYFLENTLYDLVSDFYKKGGLFIAIDEVHKYPNWAIEIKNMYDDMPHLRLVFTGSSLLHIQQAKADLSRRVVVYSMPGLSFREFLQFETKINLDTYTLKDIVANHIAISIAITQKIKPLHYFDEYLNYGYYPFYIENKKAFHQKLSEILLTVLEVDIPQYASIQVSNIVMLKKLLAVISNSVPFKPNMNSISERTGISLNTMKNYLNLLNDAQLLQLLYVEDKGINSLGKPEKIYLNNPNLMFNLVKEVDKGNLRETFFFNQLNYKNTVFASQSADFKVAGVYEFELGGRNKKQKQIKDSKNAFIVKDHIEIGTDINIPLWLFGFLY</sequence>
<evidence type="ECO:0000313" key="3">
    <source>
        <dbReference type="EMBL" id="MBF2708221.1"/>
    </source>
</evidence>
<name>A0A930UBF1_9FLAO</name>
<protein>
    <submittedName>
        <fullName evidence="3">AAA family ATPase</fullName>
    </submittedName>
</protein>
<proteinExistence type="predicted"/>
<evidence type="ECO:0000259" key="1">
    <source>
        <dbReference type="Pfam" id="PF13173"/>
    </source>
</evidence>
<dbReference type="InterPro" id="IPR025420">
    <property type="entry name" value="DUF4143"/>
</dbReference>
<dbReference type="InterPro" id="IPR041682">
    <property type="entry name" value="AAA_14"/>
</dbReference>
<dbReference type="PANTHER" id="PTHR42990">
    <property type="entry name" value="ATPASE"/>
    <property type="match status" value="1"/>
</dbReference>